<dbReference type="CDD" id="cd00186">
    <property type="entry name" value="TOP1Ac"/>
    <property type="match status" value="1"/>
</dbReference>
<evidence type="ECO:0000256" key="8">
    <source>
        <dbReference type="ARBA" id="ARBA00023029"/>
    </source>
</evidence>
<keyword evidence="9 13" id="KW-0238">DNA-binding</keyword>
<dbReference type="InterPro" id="IPR013825">
    <property type="entry name" value="Topo_IA_cen_sub2"/>
</dbReference>
<evidence type="ECO:0000256" key="10">
    <source>
        <dbReference type="ARBA" id="ARBA00023235"/>
    </source>
</evidence>
<dbReference type="Proteomes" id="UP000887013">
    <property type="component" value="Unassembled WGS sequence"/>
</dbReference>
<evidence type="ECO:0000256" key="7">
    <source>
        <dbReference type="ARBA" id="ARBA00022833"/>
    </source>
</evidence>
<feature type="domain" description="GRF-type" evidence="16">
    <location>
        <begin position="857"/>
        <end position="900"/>
    </location>
</feature>
<dbReference type="InterPro" id="IPR013497">
    <property type="entry name" value="Topo_IA_cen"/>
</dbReference>
<evidence type="ECO:0000256" key="13">
    <source>
        <dbReference type="RuleBase" id="RU362092"/>
    </source>
</evidence>
<feature type="compositionally biased region" description="Low complexity" evidence="14">
    <location>
        <begin position="724"/>
        <end position="744"/>
    </location>
</feature>
<dbReference type="InterPro" id="IPR003602">
    <property type="entry name" value="Topo_IA_DNA-bd_dom"/>
</dbReference>
<dbReference type="FunFam" id="3.40.50.140:FF:000003">
    <property type="entry name" value="DNA topoisomerase"/>
    <property type="match status" value="1"/>
</dbReference>
<comment type="caution">
    <text evidence="18">The sequence shown here is derived from an EMBL/GenBank/DDBJ whole genome shotgun (WGS) entry which is preliminary data.</text>
</comment>
<evidence type="ECO:0000256" key="5">
    <source>
        <dbReference type="ARBA" id="ARBA00022737"/>
    </source>
</evidence>
<dbReference type="InterPro" id="IPR000380">
    <property type="entry name" value="Topo_IA"/>
</dbReference>
<dbReference type="FunFam" id="1.10.290.10:FF:000001">
    <property type="entry name" value="DNA topoisomerase"/>
    <property type="match status" value="1"/>
</dbReference>
<gene>
    <name evidence="18" type="primary">TOP3A</name>
    <name evidence="18" type="ORF">NPIL_88571</name>
</gene>
<dbReference type="EC" id="5.6.2.1" evidence="3 13"/>
<dbReference type="PROSITE" id="PS51999">
    <property type="entry name" value="ZF_GRF"/>
    <property type="match status" value="2"/>
</dbReference>
<evidence type="ECO:0000256" key="14">
    <source>
        <dbReference type="SAM" id="MobiDB-lite"/>
    </source>
</evidence>
<dbReference type="GO" id="GO:0006265">
    <property type="term" value="P:DNA topological change"/>
    <property type="evidence" value="ECO:0007669"/>
    <property type="project" value="InterPro"/>
</dbReference>
<feature type="compositionally biased region" description="Basic residues" evidence="14">
    <location>
        <begin position="1027"/>
        <end position="1037"/>
    </location>
</feature>
<keyword evidence="10 13" id="KW-0413">Isomerase</keyword>
<dbReference type="InterPro" id="IPR010666">
    <property type="entry name" value="Znf_GRF"/>
</dbReference>
<dbReference type="InterPro" id="IPR013824">
    <property type="entry name" value="Topo_IA_cen_sub1"/>
</dbReference>
<dbReference type="Pfam" id="PF01131">
    <property type="entry name" value="Topoisom_bac"/>
    <property type="match status" value="1"/>
</dbReference>
<evidence type="ECO:0000256" key="4">
    <source>
        <dbReference type="ARBA" id="ARBA00022723"/>
    </source>
</evidence>
<dbReference type="Pfam" id="PF01751">
    <property type="entry name" value="Toprim"/>
    <property type="match status" value="1"/>
</dbReference>
<comment type="similarity">
    <text evidence="2 13">Belongs to the type IA topoisomerase family.</text>
</comment>
<keyword evidence="5" id="KW-0677">Repeat</keyword>
<sequence length="1037" mass="117147">MVRVLNVAEKNDAAKSIADIMSRGGFRRRDGRSVYNKIYEFNYNIFNQNCQMIMTSVSGHLLNIEFTGAYKSWQLCNPVVLFEAPIVTECLPDYQGIKLTLESEVRSCQYLIIWTDCDREGENIGFEIIEVCKKVKPNIQVFRARFSEITSHSIIQACANLVAPDQRMNDAVNVRRELDLRIGAAYTRFQTLRLKKVFPEVLASQLISYGSCQFPTLGFVVERYKQVQAFIPEAFWKLKVTHKKDDVTTDFTWKRGRLYDHTACLVLYQICLEHWIAKVMDIKSRNKSKWRPQPLDTVEFEKLASRKLHINAKEAMTIAEKLYTKGYISYPRTETNIFPKELNLVSLIEQQLDDPNWGAFAERVLQWGPNPRQGNKTDKAHPPIHPTKYVNTLQGKDRTVYELVVRHFLACVSKDAEGKETTVEIDVNNERFAVNGLMITARNYLDVYPYDKWNAKIIGEYSLNETFEPTAIEMDEGETTAPNLLTEADLIGLMEKHGIGTDATHAEHIETIKSRLYVGLNESGRFIPGELGMGLVEGYDLMGLNLSKPYLRAELEADLKRISEGTKDPQVVLREQIAKYKEYFLEIVHQAVKLDSALATYFNVTPDIIVEENISPQLLPIMKCPKCQSGDIVLRIKKDNKGFFLSCLSYPNCNAVMWLPESLEQISVTEDDCIHCRPRMVKKIKLKFKAGTLMPFYPDELIACLGGCQPEFLDIMGTRPILPSHSSNTDSTSASLSRNTSSDSGYESANRGFSRSSNNRLSDSSGSVTNNFSSRSNSNFSSGSSRSGSATNNFSSRSICNFSSGSSRSQSALNNISRSTASNSRQMATDHPVPRNPFRPVSITNNRFDSSNDDIICNCGKKAIVLVVKKDGPTKGRQFYKCPEMSEGTKCDFFLWKDDEVSPDLQMNNFSLPQNNFTSRFQFNSVQNENSENGIQCRCNLNAKIMTVRKDGPTKGRQFYTCPKGRDEGCKFFKWADEECSITDASSNFDSRSFAHSSASSSIRRTANSDAGGPPNKRKCGLCSQRGHNRKKCPQNR</sequence>
<evidence type="ECO:0000256" key="1">
    <source>
        <dbReference type="ARBA" id="ARBA00000213"/>
    </source>
</evidence>
<comment type="function">
    <text evidence="13">Introduces a single-strand break via transesterification at a target site in duplex DNA. Releases the supercoiling and torsional tension of DNA introduced during the DNA replication and transcription by transiently cleaving and rejoining one strand of the DNA duplex. The scissile phosphodiester is attacked by the catalytic tyrosine of the enzyme, resulting in the formation of a DNA-(5'-phosphotyrosyl)-enzyme intermediate and the expulsion of a 3'-OH DNA strand.</text>
</comment>
<feature type="domain" description="Topo IA-type catalytic" evidence="17">
    <location>
        <begin position="165"/>
        <end position="584"/>
    </location>
</feature>
<feature type="region of interest" description="Disordered" evidence="14">
    <location>
        <begin position="991"/>
        <end position="1037"/>
    </location>
</feature>
<dbReference type="Pfam" id="PF01396">
    <property type="entry name" value="Zn_ribbon_Top1"/>
    <property type="match status" value="1"/>
</dbReference>
<dbReference type="PROSITE" id="PS00396">
    <property type="entry name" value="TOPO_IA_1"/>
    <property type="match status" value="1"/>
</dbReference>
<evidence type="ECO:0000313" key="19">
    <source>
        <dbReference type="Proteomes" id="UP000887013"/>
    </source>
</evidence>
<evidence type="ECO:0000259" key="16">
    <source>
        <dbReference type="PROSITE" id="PS51999"/>
    </source>
</evidence>
<dbReference type="GO" id="GO:0005634">
    <property type="term" value="C:nucleus"/>
    <property type="evidence" value="ECO:0007669"/>
    <property type="project" value="TreeGrafter"/>
</dbReference>
<feature type="region of interest" description="Disordered" evidence="14">
    <location>
        <begin position="803"/>
        <end position="845"/>
    </location>
</feature>
<evidence type="ECO:0000259" key="15">
    <source>
        <dbReference type="PROSITE" id="PS50880"/>
    </source>
</evidence>
<dbReference type="InterPro" id="IPR003601">
    <property type="entry name" value="Topo_IA_2"/>
</dbReference>
<dbReference type="EMBL" id="BMAW01081477">
    <property type="protein sequence ID" value="GFU24690.1"/>
    <property type="molecule type" value="Genomic_DNA"/>
</dbReference>
<dbReference type="InterPro" id="IPR013826">
    <property type="entry name" value="Topo_IA_cen_sub3"/>
</dbReference>
<comment type="catalytic activity">
    <reaction evidence="1 13">
        <text>ATP-independent breakage of single-stranded DNA, followed by passage and rejoining.</text>
        <dbReference type="EC" id="5.6.2.1"/>
    </reaction>
</comment>
<keyword evidence="19" id="KW-1185">Reference proteome</keyword>
<name>A0A8X6QL13_NEPPI</name>
<dbReference type="InterPro" id="IPR034144">
    <property type="entry name" value="TOPRIM_TopoIII"/>
</dbReference>
<dbReference type="PROSITE" id="PS52039">
    <property type="entry name" value="TOPO_IA_2"/>
    <property type="match status" value="1"/>
</dbReference>
<dbReference type="Gene3D" id="3.40.50.140">
    <property type="match status" value="1"/>
</dbReference>
<dbReference type="PANTHER" id="PTHR11390:SF21">
    <property type="entry name" value="DNA TOPOISOMERASE 3-ALPHA"/>
    <property type="match status" value="1"/>
</dbReference>
<keyword evidence="4" id="KW-0479">Metal-binding</keyword>
<evidence type="ECO:0000256" key="3">
    <source>
        <dbReference type="ARBA" id="ARBA00012891"/>
    </source>
</evidence>
<dbReference type="PANTHER" id="PTHR11390">
    <property type="entry name" value="PROKARYOTIC DNA TOPOISOMERASE"/>
    <property type="match status" value="1"/>
</dbReference>
<keyword evidence="6 12" id="KW-0863">Zinc-finger</keyword>
<feature type="domain" description="Toprim" evidence="15">
    <location>
        <begin position="3"/>
        <end position="147"/>
    </location>
</feature>
<dbReference type="GO" id="GO:0008270">
    <property type="term" value="F:zinc ion binding"/>
    <property type="evidence" value="ECO:0007669"/>
    <property type="project" value="UniProtKB-KW"/>
</dbReference>
<evidence type="ECO:0000256" key="2">
    <source>
        <dbReference type="ARBA" id="ARBA00009446"/>
    </source>
</evidence>
<dbReference type="InterPro" id="IPR023405">
    <property type="entry name" value="Topo_IA_core_domain"/>
</dbReference>
<protein>
    <recommendedName>
        <fullName evidence="3 13">DNA topoisomerase</fullName>
        <ecNumber evidence="3 13">5.6.2.1</ecNumber>
    </recommendedName>
</protein>
<accession>A0A8X6QL13</accession>
<dbReference type="Gene3D" id="1.10.290.10">
    <property type="entry name" value="Topoisomerase I, domain 4"/>
    <property type="match status" value="1"/>
</dbReference>
<evidence type="ECO:0000259" key="17">
    <source>
        <dbReference type="PROSITE" id="PS52039"/>
    </source>
</evidence>
<dbReference type="FunFam" id="1.10.460.10:FF:000003">
    <property type="entry name" value="DNA topoisomerase"/>
    <property type="match status" value="1"/>
</dbReference>
<feature type="compositionally biased region" description="Low complexity" evidence="14">
    <location>
        <begin position="754"/>
        <end position="789"/>
    </location>
</feature>
<dbReference type="InterPro" id="IPR013498">
    <property type="entry name" value="Topo_IA_Znf"/>
</dbReference>
<dbReference type="InterPro" id="IPR006171">
    <property type="entry name" value="TOPRIM_dom"/>
</dbReference>
<dbReference type="GO" id="GO:0003677">
    <property type="term" value="F:DNA binding"/>
    <property type="evidence" value="ECO:0007669"/>
    <property type="project" value="UniProtKB-KW"/>
</dbReference>
<dbReference type="PROSITE" id="PS50880">
    <property type="entry name" value="TOPRIM"/>
    <property type="match status" value="1"/>
</dbReference>
<dbReference type="CDD" id="cd03362">
    <property type="entry name" value="TOPRIM_TopoIA_TopoIII"/>
    <property type="match status" value="1"/>
</dbReference>
<feature type="compositionally biased region" description="Polar residues" evidence="14">
    <location>
        <begin position="803"/>
        <end position="827"/>
    </location>
</feature>
<feature type="domain" description="GRF-type" evidence="16">
    <location>
        <begin position="937"/>
        <end position="979"/>
    </location>
</feature>
<evidence type="ECO:0000256" key="6">
    <source>
        <dbReference type="ARBA" id="ARBA00022771"/>
    </source>
</evidence>
<dbReference type="Gene3D" id="1.10.460.10">
    <property type="entry name" value="Topoisomerase I, domain 2"/>
    <property type="match status" value="1"/>
</dbReference>
<keyword evidence="8 13" id="KW-0799">Topoisomerase</keyword>
<proteinExistence type="inferred from homology"/>
<dbReference type="GO" id="GO:0003917">
    <property type="term" value="F:DNA topoisomerase type I (single strand cut, ATP-independent) activity"/>
    <property type="evidence" value="ECO:0007669"/>
    <property type="project" value="UniProtKB-EC"/>
</dbReference>
<keyword evidence="7" id="KW-0862">Zinc</keyword>
<feature type="region of interest" description="Disordered" evidence="14">
    <location>
        <begin position="723"/>
        <end position="791"/>
    </location>
</feature>
<evidence type="ECO:0000256" key="11">
    <source>
        <dbReference type="ARBA" id="ARBA00056363"/>
    </source>
</evidence>
<reference evidence="18" key="1">
    <citation type="submission" date="2020-08" db="EMBL/GenBank/DDBJ databases">
        <title>Multicomponent nature underlies the extraordinary mechanical properties of spider dragline silk.</title>
        <authorList>
            <person name="Kono N."/>
            <person name="Nakamura H."/>
            <person name="Mori M."/>
            <person name="Yoshida Y."/>
            <person name="Ohtoshi R."/>
            <person name="Malay A.D."/>
            <person name="Moran D.A.P."/>
            <person name="Tomita M."/>
            <person name="Numata K."/>
            <person name="Arakawa K."/>
        </authorList>
    </citation>
    <scope>NUCLEOTIDE SEQUENCE</scope>
</reference>
<dbReference type="InterPro" id="IPR023406">
    <property type="entry name" value="Topo_IA_AS"/>
</dbReference>
<dbReference type="GO" id="GO:0006310">
    <property type="term" value="P:DNA recombination"/>
    <property type="evidence" value="ECO:0007669"/>
    <property type="project" value="TreeGrafter"/>
</dbReference>
<evidence type="ECO:0000256" key="9">
    <source>
        <dbReference type="ARBA" id="ARBA00023125"/>
    </source>
</evidence>
<organism evidence="18 19">
    <name type="scientific">Nephila pilipes</name>
    <name type="common">Giant wood spider</name>
    <name type="synonym">Nephila maculata</name>
    <dbReference type="NCBI Taxonomy" id="299642"/>
    <lineage>
        <taxon>Eukaryota</taxon>
        <taxon>Metazoa</taxon>
        <taxon>Ecdysozoa</taxon>
        <taxon>Arthropoda</taxon>
        <taxon>Chelicerata</taxon>
        <taxon>Arachnida</taxon>
        <taxon>Araneae</taxon>
        <taxon>Araneomorphae</taxon>
        <taxon>Entelegynae</taxon>
        <taxon>Araneoidea</taxon>
        <taxon>Nephilidae</taxon>
        <taxon>Nephila</taxon>
    </lineage>
</organism>
<dbReference type="GO" id="GO:0006281">
    <property type="term" value="P:DNA repair"/>
    <property type="evidence" value="ECO:0007669"/>
    <property type="project" value="TreeGrafter"/>
</dbReference>
<dbReference type="OrthoDB" id="430051at2759"/>
<dbReference type="SMART" id="SM00436">
    <property type="entry name" value="TOP1Bc"/>
    <property type="match status" value="1"/>
</dbReference>
<dbReference type="PRINTS" id="PR00417">
    <property type="entry name" value="PRTPISMRASEI"/>
</dbReference>
<dbReference type="SMART" id="SM00493">
    <property type="entry name" value="TOPRIM"/>
    <property type="match status" value="1"/>
</dbReference>
<dbReference type="Pfam" id="PF06839">
    <property type="entry name" value="Zn_ribbon_GRF"/>
    <property type="match status" value="2"/>
</dbReference>
<dbReference type="GO" id="GO:0031422">
    <property type="term" value="C:RecQ family helicase-topoisomerase III complex"/>
    <property type="evidence" value="ECO:0007669"/>
    <property type="project" value="TreeGrafter"/>
</dbReference>
<dbReference type="SMART" id="SM00437">
    <property type="entry name" value="TOP1Ac"/>
    <property type="match status" value="1"/>
</dbReference>
<comment type="function">
    <text evidence="11">Releases the supercoiling and torsional tension of DNA introduced during the DNA replication and transcription by transiently cleaving and rejoining one strand of the DNA duplex. Introduces a single-strand break via transesterification at a target site in duplex DNA. The scissile phosphodiester is attacked by the catalytic tyrosine of the enzyme, resulting in the formation of a DNA-(5'-phosphotyrosyl)-enzyme intermediate and the expulsion of a 3'-OH DNA strand. The free DNA strand than undergoes passage around the unbroken strand thus removing DNA supercoils. Finally, in the religation step, the DNA 3'-OH attacks the covalent intermediate to expel the active-site tyrosine and restore the DNA phosphodiester backbone. Weakly relaxes negative supercoils and displays a distinct preference for binding single-stranded DNA.</text>
</comment>
<dbReference type="Gene3D" id="2.70.20.10">
    <property type="entry name" value="Topoisomerase I, domain 3"/>
    <property type="match status" value="1"/>
</dbReference>
<evidence type="ECO:0000313" key="18">
    <source>
        <dbReference type="EMBL" id="GFU24690.1"/>
    </source>
</evidence>
<dbReference type="AlphaFoldDB" id="A0A8X6QL13"/>
<dbReference type="Gene3D" id="3.30.65.10">
    <property type="entry name" value="Bacterial Topoisomerase I, domain 1"/>
    <property type="match status" value="1"/>
</dbReference>
<evidence type="ECO:0000256" key="12">
    <source>
        <dbReference type="PROSITE-ProRule" id="PRU01343"/>
    </source>
</evidence>
<dbReference type="SUPFAM" id="SSF56712">
    <property type="entry name" value="Prokaryotic type I DNA topoisomerase"/>
    <property type="match status" value="1"/>
</dbReference>
<feature type="compositionally biased region" description="Low complexity" evidence="14">
    <location>
        <begin position="991"/>
        <end position="1009"/>
    </location>
</feature>